<dbReference type="AlphaFoldDB" id="A0A0A9EJG7"/>
<evidence type="ECO:0000313" key="2">
    <source>
        <dbReference type="EMBL" id="JAE00237.1"/>
    </source>
</evidence>
<keyword evidence="1" id="KW-0472">Membrane</keyword>
<evidence type="ECO:0000256" key="1">
    <source>
        <dbReference type="SAM" id="Phobius"/>
    </source>
</evidence>
<organism evidence="2">
    <name type="scientific">Arundo donax</name>
    <name type="common">Giant reed</name>
    <name type="synonym">Donax arundinaceus</name>
    <dbReference type="NCBI Taxonomy" id="35708"/>
    <lineage>
        <taxon>Eukaryota</taxon>
        <taxon>Viridiplantae</taxon>
        <taxon>Streptophyta</taxon>
        <taxon>Embryophyta</taxon>
        <taxon>Tracheophyta</taxon>
        <taxon>Spermatophyta</taxon>
        <taxon>Magnoliopsida</taxon>
        <taxon>Liliopsida</taxon>
        <taxon>Poales</taxon>
        <taxon>Poaceae</taxon>
        <taxon>PACMAD clade</taxon>
        <taxon>Arundinoideae</taxon>
        <taxon>Arundineae</taxon>
        <taxon>Arundo</taxon>
    </lineage>
</organism>
<keyword evidence="1" id="KW-1133">Transmembrane helix</keyword>
<feature type="transmembrane region" description="Helical" evidence="1">
    <location>
        <begin position="6"/>
        <end position="25"/>
    </location>
</feature>
<dbReference type="EMBL" id="GBRH01197659">
    <property type="protein sequence ID" value="JAE00237.1"/>
    <property type="molecule type" value="Transcribed_RNA"/>
</dbReference>
<accession>A0A0A9EJG7</accession>
<proteinExistence type="predicted"/>
<sequence>MQIHLFYIYRMIITGVLRYFSGFVYNHLKLAKLDSF</sequence>
<reference evidence="2" key="1">
    <citation type="submission" date="2014-09" db="EMBL/GenBank/DDBJ databases">
        <authorList>
            <person name="Magalhaes I.L.F."/>
            <person name="Oliveira U."/>
            <person name="Santos F.R."/>
            <person name="Vidigal T.H.D.A."/>
            <person name="Brescovit A.D."/>
            <person name="Santos A.J."/>
        </authorList>
    </citation>
    <scope>NUCLEOTIDE SEQUENCE</scope>
    <source>
        <tissue evidence="2">Shoot tissue taken approximately 20 cm above the soil surface</tissue>
    </source>
</reference>
<keyword evidence="1" id="KW-0812">Transmembrane</keyword>
<reference evidence="2" key="2">
    <citation type="journal article" date="2015" name="Data Brief">
        <title>Shoot transcriptome of the giant reed, Arundo donax.</title>
        <authorList>
            <person name="Barrero R.A."/>
            <person name="Guerrero F.D."/>
            <person name="Moolhuijzen P."/>
            <person name="Goolsby J.A."/>
            <person name="Tidwell J."/>
            <person name="Bellgard S.E."/>
            <person name="Bellgard M.I."/>
        </authorList>
    </citation>
    <scope>NUCLEOTIDE SEQUENCE</scope>
    <source>
        <tissue evidence="2">Shoot tissue taken approximately 20 cm above the soil surface</tissue>
    </source>
</reference>
<name>A0A0A9EJG7_ARUDO</name>
<protein>
    <submittedName>
        <fullName evidence="2">Uncharacterized protein</fullName>
    </submittedName>
</protein>